<dbReference type="AlphaFoldDB" id="A0A067NY41"/>
<dbReference type="Proteomes" id="UP000027073">
    <property type="component" value="Unassembled WGS sequence"/>
</dbReference>
<gene>
    <name evidence="2" type="ORF">PLEOSDRAFT_156288</name>
</gene>
<dbReference type="HOGENOM" id="CLU_657414_0_0_1"/>
<sequence>MEELSPTYSFEFSSYLVLVGINAHIGPHEVKSLKAMEVGTSTFMNPITFMEAGYWEYGFFNVTTYGLHPALAPPLVFLDSSPHRANLDVVTPTSRGISSSAYIPKLNALVYDPYRWATFGSPYSSRQSSQGVEVSCFCHAALQCVLVFKPCTTFKGAASSDGNRPLAHRIPLPHRSPQITPVTRRVARRACHLKRRQCAMAAPRCRGDAIRPRGLSISPSRRIPSPAPASLDLRLVVVYPHVEPPSPRFRTLSYAPNIFLARLSADPDEERDISLVLLRDARLAAMDVSAGFSYLCRQTQHCRLRVENACDEIISNNLGESNITNHLFIAAHVVGHIHPEKGRQTQAAAAPRLPSHPGGYMRPKLDDSFCRIRVQSATLLLHLALSNFHIVPNEPGRTCALPIIFDYCSNENRVFENG</sequence>
<feature type="region of interest" description="Disordered" evidence="1">
    <location>
        <begin position="340"/>
        <end position="359"/>
    </location>
</feature>
<dbReference type="EMBL" id="KL198007">
    <property type="protein sequence ID" value="KDQ28546.1"/>
    <property type="molecule type" value="Genomic_DNA"/>
</dbReference>
<dbReference type="VEuPathDB" id="FungiDB:PLEOSDRAFT_156288"/>
<organism evidence="2 3">
    <name type="scientific">Pleurotus ostreatus (strain PC15)</name>
    <name type="common">Oyster mushroom</name>
    <dbReference type="NCBI Taxonomy" id="1137138"/>
    <lineage>
        <taxon>Eukaryota</taxon>
        <taxon>Fungi</taxon>
        <taxon>Dikarya</taxon>
        <taxon>Basidiomycota</taxon>
        <taxon>Agaricomycotina</taxon>
        <taxon>Agaricomycetes</taxon>
        <taxon>Agaricomycetidae</taxon>
        <taxon>Agaricales</taxon>
        <taxon>Pleurotineae</taxon>
        <taxon>Pleurotaceae</taxon>
        <taxon>Pleurotus</taxon>
    </lineage>
</organism>
<evidence type="ECO:0000256" key="1">
    <source>
        <dbReference type="SAM" id="MobiDB-lite"/>
    </source>
</evidence>
<accession>A0A067NY41</accession>
<evidence type="ECO:0000313" key="3">
    <source>
        <dbReference type="Proteomes" id="UP000027073"/>
    </source>
</evidence>
<reference evidence="3" key="1">
    <citation type="journal article" date="2014" name="Proc. Natl. Acad. Sci. U.S.A.">
        <title>Extensive sampling of basidiomycete genomes demonstrates inadequacy of the white-rot/brown-rot paradigm for wood decay fungi.</title>
        <authorList>
            <person name="Riley R."/>
            <person name="Salamov A.A."/>
            <person name="Brown D.W."/>
            <person name="Nagy L.G."/>
            <person name="Floudas D."/>
            <person name="Held B.W."/>
            <person name="Levasseur A."/>
            <person name="Lombard V."/>
            <person name="Morin E."/>
            <person name="Otillar R."/>
            <person name="Lindquist E.A."/>
            <person name="Sun H."/>
            <person name="LaButti K.M."/>
            <person name="Schmutz J."/>
            <person name="Jabbour D."/>
            <person name="Luo H."/>
            <person name="Baker S.E."/>
            <person name="Pisabarro A.G."/>
            <person name="Walton J.D."/>
            <person name="Blanchette R.A."/>
            <person name="Henrissat B."/>
            <person name="Martin F."/>
            <person name="Cullen D."/>
            <person name="Hibbett D.S."/>
            <person name="Grigoriev I.V."/>
        </authorList>
    </citation>
    <scope>NUCLEOTIDE SEQUENCE [LARGE SCALE GENOMIC DNA]</scope>
    <source>
        <strain evidence="3">PC15</strain>
    </source>
</reference>
<name>A0A067NY41_PLEO1</name>
<dbReference type="InParanoid" id="A0A067NY41"/>
<evidence type="ECO:0000313" key="2">
    <source>
        <dbReference type="EMBL" id="KDQ28546.1"/>
    </source>
</evidence>
<protein>
    <submittedName>
        <fullName evidence="2">Uncharacterized protein</fullName>
    </submittedName>
</protein>
<proteinExistence type="predicted"/>